<evidence type="ECO:0000256" key="2">
    <source>
        <dbReference type="PROSITE-ProRule" id="PRU00192"/>
    </source>
</evidence>
<evidence type="ECO:0000256" key="1">
    <source>
        <dbReference type="ARBA" id="ARBA00022443"/>
    </source>
</evidence>
<feature type="compositionally biased region" description="Polar residues" evidence="3">
    <location>
        <begin position="470"/>
        <end position="484"/>
    </location>
</feature>
<evidence type="ECO:0000259" key="5">
    <source>
        <dbReference type="PROSITE" id="PS51263"/>
    </source>
</evidence>
<dbReference type="FunFam" id="3.40.20.10:FF:000045">
    <property type="entry name" value="Actin binding protein, putative"/>
    <property type="match status" value="1"/>
</dbReference>
<dbReference type="SMART" id="SM00102">
    <property type="entry name" value="ADF"/>
    <property type="match status" value="1"/>
</dbReference>
<dbReference type="InterPro" id="IPR029006">
    <property type="entry name" value="ADF-H/Gelsolin-like_dom_sf"/>
</dbReference>
<evidence type="ECO:0000256" key="3">
    <source>
        <dbReference type="SAM" id="MobiDB-lite"/>
    </source>
</evidence>
<organism evidence="6 7">
    <name type="scientific">Amylocarpus encephaloides</name>
    <dbReference type="NCBI Taxonomy" id="45428"/>
    <lineage>
        <taxon>Eukaryota</taxon>
        <taxon>Fungi</taxon>
        <taxon>Dikarya</taxon>
        <taxon>Ascomycota</taxon>
        <taxon>Pezizomycotina</taxon>
        <taxon>Leotiomycetes</taxon>
        <taxon>Helotiales</taxon>
        <taxon>Helotiales incertae sedis</taxon>
        <taxon>Amylocarpus</taxon>
    </lineage>
</organism>
<dbReference type="GO" id="GO:0030427">
    <property type="term" value="C:site of polarized growth"/>
    <property type="evidence" value="ECO:0007669"/>
    <property type="project" value="TreeGrafter"/>
</dbReference>
<keyword evidence="1 2" id="KW-0728">SH3 domain</keyword>
<evidence type="ECO:0000259" key="4">
    <source>
        <dbReference type="PROSITE" id="PS50002"/>
    </source>
</evidence>
<evidence type="ECO:0000313" key="6">
    <source>
        <dbReference type="EMBL" id="KAG9234580.1"/>
    </source>
</evidence>
<feature type="region of interest" description="Disordered" evidence="3">
    <location>
        <begin position="161"/>
        <end position="226"/>
    </location>
</feature>
<feature type="domain" description="ADF-H" evidence="5">
    <location>
        <begin position="5"/>
        <end position="156"/>
    </location>
</feature>
<dbReference type="Pfam" id="PF00241">
    <property type="entry name" value="Cofilin_ADF"/>
    <property type="match status" value="1"/>
</dbReference>
<dbReference type="PANTHER" id="PTHR10829">
    <property type="entry name" value="CORTACTIN AND DREBRIN"/>
    <property type="match status" value="1"/>
</dbReference>
<dbReference type="Proteomes" id="UP000824998">
    <property type="component" value="Unassembled WGS sequence"/>
</dbReference>
<feature type="domain" description="SH3" evidence="4">
    <location>
        <begin position="755"/>
        <end position="813"/>
    </location>
</feature>
<dbReference type="InterPro" id="IPR002108">
    <property type="entry name" value="ADF-H"/>
</dbReference>
<dbReference type="InterPro" id="IPR035719">
    <property type="entry name" value="Abp1_fungi_SH3_C1"/>
</dbReference>
<dbReference type="SUPFAM" id="SSF55753">
    <property type="entry name" value="Actin depolymerizing proteins"/>
    <property type="match status" value="1"/>
</dbReference>
<dbReference type="InterPro" id="IPR036028">
    <property type="entry name" value="SH3-like_dom_sf"/>
</dbReference>
<dbReference type="AlphaFoldDB" id="A0A9P7YJ75"/>
<dbReference type="SUPFAM" id="SSF50044">
    <property type="entry name" value="SH3-domain"/>
    <property type="match status" value="2"/>
</dbReference>
<dbReference type="PANTHER" id="PTHR10829:SF25">
    <property type="entry name" value="DREBRIN-LIKE PROTEIN"/>
    <property type="match status" value="1"/>
</dbReference>
<feature type="region of interest" description="Disordered" evidence="3">
    <location>
        <begin position="631"/>
        <end position="651"/>
    </location>
</feature>
<protein>
    <recommendedName>
        <fullName evidence="8">SH3 domain-containing protein</fullName>
    </recommendedName>
</protein>
<feature type="region of interest" description="Disordered" evidence="3">
    <location>
        <begin position="314"/>
        <end position="602"/>
    </location>
</feature>
<keyword evidence="7" id="KW-1185">Reference proteome</keyword>
<dbReference type="CDD" id="cd11962">
    <property type="entry name" value="SH3_Abp1_fungi_C1"/>
    <property type="match status" value="1"/>
</dbReference>
<proteinExistence type="predicted"/>
<dbReference type="OrthoDB" id="5971719at2759"/>
<feature type="domain" description="SH3" evidence="4">
    <location>
        <begin position="670"/>
        <end position="730"/>
    </location>
</feature>
<dbReference type="PRINTS" id="PR00452">
    <property type="entry name" value="SH3DOMAIN"/>
</dbReference>
<dbReference type="PROSITE" id="PS50002">
    <property type="entry name" value="SH3"/>
    <property type="match status" value="2"/>
</dbReference>
<dbReference type="CDD" id="cd11281">
    <property type="entry name" value="ADF_drebrin_like"/>
    <property type="match status" value="1"/>
</dbReference>
<dbReference type="Pfam" id="PF00018">
    <property type="entry name" value="SH3_1"/>
    <property type="match status" value="1"/>
</dbReference>
<feature type="compositionally biased region" description="Low complexity" evidence="3">
    <location>
        <begin position="200"/>
        <end position="210"/>
    </location>
</feature>
<feature type="compositionally biased region" description="Low complexity" evidence="3">
    <location>
        <begin position="161"/>
        <end position="170"/>
    </location>
</feature>
<reference evidence="6" key="1">
    <citation type="journal article" date="2021" name="IMA Fungus">
        <title>Genomic characterization of three marine fungi, including Emericellopsis atlantica sp. nov. with signatures of a generalist lifestyle and marine biomass degradation.</title>
        <authorList>
            <person name="Hagestad O.C."/>
            <person name="Hou L."/>
            <person name="Andersen J.H."/>
            <person name="Hansen E.H."/>
            <person name="Altermark B."/>
            <person name="Li C."/>
            <person name="Kuhnert E."/>
            <person name="Cox R.J."/>
            <person name="Crous P.W."/>
            <person name="Spatafora J.W."/>
            <person name="Lail K."/>
            <person name="Amirebrahimi M."/>
            <person name="Lipzen A."/>
            <person name="Pangilinan J."/>
            <person name="Andreopoulos W."/>
            <person name="Hayes R.D."/>
            <person name="Ng V."/>
            <person name="Grigoriev I.V."/>
            <person name="Jackson S.A."/>
            <person name="Sutton T.D.S."/>
            <person name="Dobson A.D.W."/>
            <person name="Rama T."/>
        </authorList>
    </citation>
    <scope>NUCLEOTIDE SEQUENCE</scope>
    <source>
        <strain evidence="6">TRa018bII</strain>
    </source>
</reference>
<dbReference type="GO" id="GO:0005884">
    <property type="term" value="C:actin filament"/>
    <property type="evidence" value="ECO:0007669"/>
    <property type="project" value="TreeGrafter"/>
</dbReference>
<dbReference type="GO" id="GO:0030833">
    <property type="term" value="P:regulation of actin filament polymerization"/>
    <property type="evidence" value="ECO:0007669"/>
    <property type="project" value="TreeGrafter"/>
</dbReference>
<dbReference type="InterPro" id="IPR001452">
    <property type="entry name" value="SH3_domain"/>
</dbReference>
<dbReference type="SMART" id="SM00326">
    <property type="entry name" value="SH3"/>
    <property type="match status" value="2"/>
</dbReference>
<dbReference type="GO" id="GO:0051015">
    <property type="term" value="F:actin filament binding"/>
    <property type="evidence" value="ECO:0007669"/>
    <property type="project" value="TreeGrafter"/>
</dbReference>
<dbReference type="CDD" id="cd11961">
    <property type="entry name" value="SH3_Abp1_fungi_C2"/>
    <property type="match status" value="1"/>
</dbReference>
<feature type="region of interest" description="Disordered" evidence="3">
    <location>
        <begin position="246"/>
        <end position="272"/>
    </location>
</feature>
<dbReference type="EMBL" id="MU251458">
    <property type="protein sequence ID" value="KAG9234580.1"/>
    <property type="molecule type" value="Genomic_DNA"/>
</dbReference>
<evidence type="ECO:0008006" key="8">
    <source>
        <dbReference type="Google" id="ProtNLM"/>
    </source>
</evidence>
<dbReference type="FunFam" id="2.30.30.40:FF:000273">
    <property type="entry name" value="Actin binding protein"/>
    <property type="match status" value="1"/>
</dbReference>
<gene>
    <name evidence="6" type="ORF">BJ875DRAFT_8459</name>
</gene>
<dbReference type="Pfam" id="PF14604">
    <property type="entry name" value="SH3_9"/>
    <property type="match status" value="1"/>
</dbReference>
<sequence length="813" mass="85351">MASLNTSSNGPSIKSSYNVVVNSPPPSGPAASSPTYGQWAIFSISAPLINAFQKDSGGKESVLKVQSTGEGELLDLIEDFSEGRVQFAFVKVKDPNTTLPKYVLIGWCGEGVPERTKGYFTSHLAAVSKILHGYHVQITARSDRDLTPESIVQKVADASGSKYSAGSAAPSGPPPPLASKPKPAFNPTRSGGASAFNPLASSRSRAAQSSDVDGDGWGTDAPEVTRSQLEKVAPAYQPTKVNMAELTKQKQEPSRFSGQQRDGASDVVRGGYQPVGKVDIAAIRAKAQKKEDDRPTIVKGAYEPVGKVDITAIRAKAQRPGDDGPRQISPAATGASNTSDEPKSLADRSSAFSQSERLTSMPKPKIANRFGSGASNFTGTKAPTPGVFGLQSGPSTAAPAPVGAASRTFADEGGKTPAQIWQEKKSREKGLSGAGNTPPSITSPVQAQTSGGGEWKSGYSGKSWAPVPTNPTGRSGTSSIGQQRTGEDDREQADAPASPAGGIGAIRDRFKGGAPMGAPSIPRATTGEDSSPPPPPINISNRPTGGVAMPGLPSRPQPDEEEEEDQSHTNMPVPLPRIQRSPTPPNPVRERSPVRIAMPVARGKETEIAAPEERGSLPALPTQAIGRQVPDEDDLTEEPAGHDPARGAGAAMAEASFGANAGTTNQGSAASGKRAVIQYDYEKAEDNELELIEGEIVTNIEMVDEDWWMGTNQKGESGLFPSNYVELIEEEEQASVPAPALITRPASAPAPAAAPAGPTAVAIYDYEAAEDNELSFEENATITRLEFPDEDWWFGHHKGKSGLFPANYVQLNE</sequence>
<comment type="caution">
    <text evidence="6">The sequence shown here is derived from an EMBL/GenBank/DDBJ whole genome shotgun (WGS) entry which is preliminary data.</text>
</comment>
<dbReference type="Gene3D" id="2.30.30.40">
    <property type="entry name" value="SH3 Domains"/>
    <property type="match status" value="2"/>
</dbReference>
<feature type="compositionally biased region" description="Polar residues" evidence="3">
    <location>
        <begin position="434"/>
        <end position="449"/>
    </location>
</feature>
<dbReference type="InterPro" id="IPR035718">
    <property type="entry name" value="Abp1_fungi_SH3_C2"/>
</dbReference>
<name>A0A9P7YJ75_9HELO</name>
<dbReference type="GO" id="GO:0030864">
    <property type="term" value="C:cortical actin cytoskeleton"/>
    <property type="evidence" value="ECO:0007669"/>
    <property type="project" value="TreeGrafter"/>
</dbReference>
<accession>A0A9P7YJ75</accession>
<dbReference type="Gene3D" id="3.40.20.10">
    <property type="entry name" value="Severin"/>
    <property type="match status" value="1"/>
</dbReference>
<dbReference type="PROSITE" id="PS51263">
    <property type="entry name" value="ADF_H"/>
    <property type="match status" value="1"/>
</dbReference>
<dbReference type="FunFam" id="2.30.30.40:FF:000242">
    <property type="entry name" value="Actin binding protein"/>
    <property type="match status" value="1"/>
</dbReference>
<evidence type="ECO:0000313" key="7">
    <source>
        <dbReference type="Proteomes" id="UP000824998"/>
    </source>
</evidence>